<sequence>MVTNSRIAELAADDLRNTSAVNEHLIASGLAQPSFELDGPTNLKMKSADAENARVTAIGAALELQDLLQGPVACIRPTATGTSLEVIYR</sequence>
<name>A0ABR4ANH3_9LECA</name>
<comment type="caution">
    <text evidence="1">The sequence shown here is derived from an EMBL/GenBank/DDBJ whole genome shotgun (WGS) entry which is preliminary data.</text>
</comment>
<organism evidence="1 2">
    <name type="scientific">Stereocaulon virgatum</name>
    <dbReference type="NCBI Taxonomy" id="373712"/>
    <lineage>
        <taxon>Eukaryota</taxon>
        <taxon>Fungi</taxon>
        <taxon>Dikarya</taxon>
        <taxon>Ascomycota</taxon>
        <taxon>Pezizomycotina</taxon>
        <taxon>Lecanoromycetes</taxon>
        <taxon>OSLEUM clade</taxon>
        <taxon>Lecanoromycetidae</taxon>
        <taxon>Lecanorales</taxon>
        <taxon>Lecanorineae</taxon>
        <taxon>Stereocaulaceae</taxon>
        <taxon>Stereocaulon</taxon>
    </lineage>
</organism>
<evidence type="ECO:0000313" key="2">
    <source>
        <dbReference type="Proteomes" id="UP001590950"/>
    </source>
</evidence>
<accession>A0ABR4ANH3</accession>
<protein>
    <submittedName>
        <fullName evidence="1">Uncharacterized protein</fullName>
    </submittedName>
</protein>
<reference evidence="1 2" key="1">
    <citation type="submission" date="2024-09" db="EMBL/GenBank/DDBJ databases">
        <title>Rethinking Asexuality: The Enigmatic Case of Functional Sexual Genes in Lepraria (Stereocaulaceae).</title>
        <authorList>
            <person name="Doellman M."/>
            <person name="Sun Y."/>
            <person name="Barcenas-Pena A."/>
            <person name="Lumbsch H.T."/>
            <person name="Grewe F."/>
        </authorList>
    </citation>
    <scope>NUCLEOTIDE SEQUENCE [LARGE SCALE GENOMIC DNA]</scope>
    <source>
        <strain evidence="1 2">Mercado 3170</strain>
    </source>
</reference>
<dbReference type="Proteomes" id="UP001590950">
    <property type="component" value="Unassembled WGS sequence"/>
</dbReference>
<proteinExistence type="predicted"/>
<evidence type="ECO:0000313" key="1">
    <source>
        <dbReference type="EMBL" id="KAL2046234.1"/>
    </source>
</evidence>
<dbReference type="EMBL" id="JBEFKJ010000004">
    <property type="protein sequence ID" value="KAL2046234.1"/>
    <property type="molecule type" value="Genomic_DNA"/>
</dbReference>
<gene>
    <name evidence="1" type="ORF">N7G274_001681</name>
</gene>
<keyword evidence="2" id="KW-1185">Reference proteome</keyword>